<dbReference type="InterPro" id="IPR002486">
    <property type="entry name" value="Col_cuticle_N"/>
</dbReference>
<feature type="domain" description="Nematode cuticle collagen N-terminal" evidence="4">
    <location>
        <begin position="559"/>
        <end position="609"/>
    </location>
</feature>
<evidence type="ECO:0000256" key="1">
    <source>
        <dbReference type="ARBA" id="ARBA00022737"/>
    </source>
</evidence>
<sequence length="650" mass="70891">MTFHRTVVVIGNAASVTAIVATFVVVLTLLADVNQLYNDIVKDLEEFKVVVLLLPQRLPQRPLPRPLRPVVEEDMEEVVVVVPLLVVQLVELPLLLVAEELPVAVEEADTVVPVAVPRLLQQLLQPNRLAAAVVVDIRLLLAKRPLVRLLQLEVEHLAEADMAVEEEVERLLVAVELEEVLEVVEELPVVDTVLEVAADPEAVPLPQLPEVAVAEVRPQQLLPVVELLEAALPEADTVLEEVVDLEAVEEEAVLLLLLPVVVDRREVEEDTVEHPEVAVDLEAVEALPVADTVLEEVVDLEAVEEEAVLLLLLPAVVDRREVEEDTVEHPEVAVDLEAVEALPVADTVLEVAADLEAVEEEAVLLLLLPAAVAELLVEALPVADTVLEVAADPEVVEEAVLLLLLPVAVDCREVEEDTVERPEVAVDLEAVEALPVADTVLEVAAEPEVVRQLELPEAAVAGVRALLLLPVVELLEAATAPVVLEEVEPRLLLLEAAVEEQEVEVEAKEEKVERDIVNVDADSVPRPRLSTVALACTNRVVQPKIIIRSSMTKHLRAVVGVATTASTLAVVVALFVGLSLYHDVNDMYDEVISDLGEFKALLLALKVQEYLLHQVDQAVLENLQDYNLNLTDLLFVFYCFLRSSEAVIGV</sequence>
<keyword evidence="6" id="KW-1185">Reference proteome</keyword>
<dbReference type="AlphaFoldDB" id="A0AA39ITI4"/>
<keyword evidence="3" id="KW-1133">Transmembrane helix</keyword>
<reference evidence="5" key="1">
    <citation type="submission" date="2023-06" db="EMBL/GenBank/DDBJ databases">
        <title>Genomic analysis of the entomopathogenic nematode Steinernema hermaphroditum.</title>
        <authorList>
            <person name="Schwarz E.M."/>
            <person name="Heppert J.K."/>
            <person name="Baniya A."/>
            <person name="Schwartz H.T."/>
            <person name="Tan C.-H."/>
            <person name="Antoshechkin I."/>
            <person name="Sternberg P.W."/>
            <person name="Goodrich-Blair H."/>
            <person name="Dillman A.R."/>
        </authorList>
    </citation>
    <scope>NUCLEOTIDE SEQUENCE</scope>
    <source>
        <strain evidence="5">PS9179</strain>
        <tissue evidence="5">Whole animal</tissue>
    </source>
</reference>
<evidence type="ECO:0000313" key="6">
    <source>
        <dbReference type="Proteomes" id="UP001175271"/>
    </source>
</evidence>
<dbReference type="Pfam" id="PF01484">
    <property type="entry name" value="Col_cuticle_N"/>
    <property type="match status" value="2"/>
</dbReference>
<comment type="caution">
    <text evidence="5">The sequence shown here is derived from an EMBL/GenBank/DDBJ whole genome shotgun (WGS) entry which is preliminary data.</text>
</comment>
<dbReference type="EMBL" id="JAUCMV010000001">
    <property type="protein sequence ID" value="KAK0428758.1"/>
    <property type="molecule type" value="Genomic_DNA"/>
</dbReference>
<keyword evidence="3" id="KW-0472">Membrane</keyword>
<feature type="coiled-coil region" evidence="2">
    <location>
        <begin position="491"/>
        <end position="518"/>
    </location>
</feature>
<gene>
    <name evidence="5" type="ORF">QR680_010991</name>
</gene>
<dbReference type="SMART" id="SM01088">
    <property type="entry name" value="Col_cuticle_N"/>
    <property type="match status" value="2"/>
</dbReference>
<accession>A0AA39ITI4</accession>
<feature type="domain" description="Nematode cuticle collagen N-terminal" evidence="4">
    <location>
        <begin position="6"/>
        <end position="58"/>
    </location>
</feature>
<name>A0AA39ITI4_9BILA</name>
<keyword evidence="2" id="KW-0175">Coiled coil</keyword>
<dbReference type="GO" id="GO:0042302">
    <property type="term" value="F:structural constituent of cuticle"/>
    <property type="evidence" value="ECO:0007669"/>
    <property type="project" value="InterPro"/>
</dbReference>
<proteinExistence type="predicted"/>
<protein>
    <recommendedName>
        <fullName evidence="4">Nematode cuticle collagen N-terminal domain-containing protein</fullName>
    </recommendedName>
</protein>
<evidence type="ECO:0000259" key="4">
    <source>
        <dbReference type="SMART" id="SM01088"/>
    </source>
</evidence>
<evidence type="ECO:0000313" key="5">
    <source>
        <dbReference type="EMBL" id="KAK0428758.1"/>
    </source>
</evidence>
<keyword evidence="3" id="KW-0812">Transmembrane</keyword>
<feature type="transmembrane region" description="Helical" evidence="3">
    <location>
        <begin position="7"/>
        <end position="31"/>
    </location>
</feature>
<keyword evidence="1" id="KW-0677">Repeat</keyword>
<feature type="transmembrane region" description="Helical" evidence="3">
    <location>
        <begin position="557"/>
        <end position="581"/>
    </location>
</feature>
<evidence type="ECO:0000256" key="3">
    <source>
        <dbReference type="SAM" id="Phobius"/>
    </source>
</evidence>
<dbReference type="Proteomes" id="UP001175271">
    <property type="component" value="Unassembled WGS sequence"/>
</dbReference>
<evidence type="ECO:0000256" key="2">
    <source>
        <dbReference type="SAM" id="Coils"/>
    </source>
</evidence>
<organism evidence="5 6">
    <name type="scientific">Steinernema hermaphroditum</name>
    <dbReference type="NCBI Taxonomy" id="289476"/>
    <lineage>
        <taxon>Eukaryota</taxon>
        <taxon>Metazoa</taxon>
        <taxon>Ecdysozoa</taxon>
        <taxon>Nematoda</taxon>
        <taxon>Chromadorea</taxon>
        <taxon>Rhabditida</taxon>
        <taxon>Tylenchina</taxon>
        <taxon>Panagrolaimomorpha</taxon>
        <taxon>Strongyloidoidea</taxon>
        <taxon>Steinernematidae</taxon>
        <taxon>Steinernema</taxon>
    </lineage>
</organism>